<name>A0ABR9J3Y5_9MICC</name>
<organism evidence="1 2">
    <name type="scientific">Nesterenkonia halotolerans</name>
    <dbReference type="NCBI Taxonomy" id="225325"/>
    <lineage>
        <taxon>Bacteria</taxon>
        <taxon>Bacillati</taxon>
        <taxon>Actinomycetota</taxon>
        <taxon>Actinomycetes</taxon>
        <taxon>Micrococcales</taxon>
        <taxon>Micrococcaceae</taxon>
        <taxon>Nesterenkonia</taxon>
    </lineage>
</organism>
<accession>A0ABR9J3Y5</accession>
<reference evidence="1 2" key="1">
    <citation type="submission" date="2020-10" db="EMBL/GenBank/DDBJ databases">
        <title>Sequencing the genomes of 1000 actinobacteria strains.</title>
        <authorList>
            <person name="Klenk H.-P."/>
        </authorList>
    </citation>
    <scope>NUCLEOTIDE SEQUENCE [LARGE SCALE GENOMIC DNA]</scope>
    <source>
        <strain evidence="1 2">DSM 15474</strain>
    </source>
</reference>
<dbReference type="EMBL" id="JADBEE010000001">
    <property type="protein sequence ID" value="MBE1513693.1"/>
    <property type="molecule type" value="Genomic_DNA"/>
</dbReference>
<proteinExistence type="predicted"/>
<gene>
    <name evidence="1" type="ORF">H4W26_000448</name>
</gene>
<keyword evidence="2" id="KW-1185">Reference proteome</keyword>
<evidence type="ECO:0000313" key="1">
    <source>
        <dbReference type="EMBL" id="MBE1513693.1"/>
    </source>
</evidence>
<evidence type="ECO:0000313" key="2">
    <source>
        <dbReference type="Proteomes" id="UP000636579"/>
    </source>
</evidence>
<dbReference type="Proteomes" id="UP000636579">
    <property type="component" value="Unassembled WGS sequence"/>
</dbReference>
<comment type="caution">
    <text evidence="1">The sequence shown here is derived from an EMBL/GenBank/DDBJ whole genome shotgun (WGS) entry which is preliminary data.</text>
</comment>
<sequence length="97" mass="10860">MNRSGPSKDKAEHALRRLEFEAQAPVQRPIAIDGAVLEFDVWEDESRWWAAVSRPGYGIAVEARNIDPAGVSLVSVDDLEPYIAGRNQRIKEQRGET</sequence>
<dbReference type="RefSeq" id="WP_378625973.1">
    <property type="nucleotide sequence ID" value="NZ_JBHTMS010000001.1"/>
</dbReference>
<protein>
    <submittedName>
        <fullName evidence="1">Uncharacterized protein</fullName>
    </submittedName>
</protein>